<comment type="caution">
    <text evidence="2">The sequence shown here is derived from an EMBL/GenBank/DDBJ whole genome shotgun (WGS) entry which is preliminary data.</text>
</comment>
<protein>
    <submittedName>
        <fullName evidence="2">Uncharacterized protein</fullName>
    </submittedName>
</protein>
<dbReference type="EMBL" id="VICG01000007">
    <property type="protein sequence ID" value="KAA8570114.1"/>
    <property type="molecule type" value="Genomic_DNA"/>
</dbReference>
<evidence type="ECO:0000313" key="2">
    <source>
        <dbReference type="EMBL" id="KAA8570114.1"/>
    </source>
</evidence>
<dbReference type="AlphaFoldDB" id="A0A5M9JKV6"/>
<evidence type="ECO:0000313" key="3">
    <source>
        <dbReference type="Proteomes" id="UP000322873"/>
    </source>
</evidence>
<sequence>MCTTYFSTYANCHHRPFRRTRCALYTQDRRTCTGKIEVPTNAGLVCPVCFDKIVWLRSNGEWEMIETPEGELEKDDWEEVERVGYDWQENSKTNDLKDRLERNKPTALAVTKGTTSESKKSIEKLGG</sequence>
<dbReference type="VEuPathDB" id="FungiDB:MFRU_005g02540"/>
<feature type="region of interest" description="Disordered" evidence="1">
    <location>
        <begin position="94"/>
        <end position="127"/>
    </location>
</feature>
<gene>
    <name evidence="2" type="ORF">EYC84_002446</name>
</gene>
<keyword evidence="3" id="KW-1185">Reference proteome</keyword>
<dbReference type="OrthoDB" id="3501546at2759"/>
<evidence type="ECO:0000256" key="1">
    <source>
        <dbReference type="SAM" id="MobiDB-lite"/>
    </source>
</evidence>
<name>A0A5M9JKV6_MONFR</name>
<dbReference type="Proteomes" id="UP000322873">
    <property type="component" value="Unassembled WGS sequence"/>
</dbReference>
<organism evidence="2 3">
    <name type="scientific">Monilinia fructicola</name>
    <name type="common">Brown rot fungus</name>
    <name type="synonym">Ciboria fructicola</name>
    <dbReference type="NCBI Taxonomy" id="38448"/>
    <lineage>
        <taxon>Eukaryota</taxon>
        <taxon>Fungi</taxon>
        <taxon>Dikarya</taxon>
        <taxon>Ascomycota</taxon>
        <taxon>Pezizomycotina</taxon>
        <taxon>Leotiomycetes</taxon>
        <taxon>Helotiales</taxon>
        <taxon>Sclerotiniaceae</taxon>
        <taxon>Monilinia</taxon>
    </lineage>
</organism>
<accession>A0A5M9JKV6</accession>
<feature type="compositionally biased region" description="Basic and acidic residues" evidence="1">
    <location>
        <begin position="94"/>
        <end position="104"/>
    </location>
</feature>
<feature type="compositionally biased region" description="Basic and acidic residues" evidence="1">
    <location>
        <begin position="117"/>
        <end position="127"/>
    </location>
</feature>
<reference evidence="2 3" key="1">
    <citation type="submission" date="2019-06" db="EMBL/GenBank/DDBJ databases">
        <title>Genome Sequence of the Brown Rot Fungal Pathogen Monilinia fructicola.</title>
        <authorList>
            <person name="De Miccolis Angelini R.M."/>
            <person name="Landi L."/>
            <person name="Abate D."/>
            <person name="Pollastro S."/>
            <person name="Romanazzi G."/>
            <person name="Faretra F."/>
        </authorList>
    </citation>
    <scope>NUCLEOTIDE SEQUENCE [LARGE SCALE GENOMIC DNA]</scope>
    <source>
        <strain evidence="2 3">Mfrc123</strain>
    </source>
</reference>
<proteinExistence type="predicted"/>